<evidence type="ECO:0000313" key="1">
    <source>
        <dbReference type="EMBL" id="VDM49520.1"/>
    </source>
</evidence>
<dbReference type="InterPro" id="IPR015904">
    <property type="entry name" value="Sulphide_quinone_reductase"/>
</dbReference>
<organism evidence="2 3">
    <name type="scientific">Toxocara canis</name>
    <name type="common">Canine roundworm</name>
    <dbReference type="NCBI Taxonomy" id="6265"/>
    <lineage>
        <taxon>Eukaryota</taxon>
        <taxon>Metazoa</taxon>
        <taxon>Ecdysozoa</taxon>
        <taxon>Nematoda</taxon>
        <taxon>Chromadorea</taxon>
        <taxon>Rhabditida</taxon>
        <taxon>Spirurina</taxon>
        <taxon>Ascaridomorpha</taxon>
        <taxon>Ascaridoidea</taxon>
        <taxon>Toxocaridae</taxon>
        <taxon>Toxocara</taxon>
    </lineage>
</organism>
<name>A0A183VBS9_TOXCA</name>
<dbReference type="PANTHER" id="PTHR10632:SF2">
    <property type="entry name" value="SULFIDE:QUINONE OXIDOREDUCTASE, MITOCHONDRIAL"/>
    <property type="match status" value="1"/>
</dbReference>
<dbReference type="PANTHER" id="PTHR10632">
    <property type="entry name" value="SULFIDE:QUINONE OXIDOREDUCTASE"/>
    <property type="match status" value="1"/>
</dbReference>
<reference evidence="3" key="1">
    <citation type="submission" date="2016-06" db="UniProtKB">
        <authorList>
            <consortium name="WormBaseParasite"/>
        </authorList>
    </citation>
    <scope>IDENTIFICATION</scope>
</reference>
<dbReference type="AlphaFoldDB" id="A0A183VBS9"/>
<evidence type="ECO:0000313" key="3">
    <source>
        <dbReference type="WBParaSite" id="TCNE_0001820301-mRNA-1"/>
    </source>
</evidence>
<proteinExistence type="predicted"/>
<dbReference type="GO" id="GO:0071949">
    <property type="term" value="F:FAD binding"/>
    <property type="evidence" value="ECO:0007669"/>
    <property type="project" value="TreeGrafter"/>
</dbReference>
<dbReference type="GO" id="GO:0005739">
    <property type="term" value="C:mitochondrion"/>
    <property type="evidence" value="ECO:0007669"/>
    <property type="project" value="TreeGrafter"/>
</dbReference>
<sequence length="149" mass="16916">MRTINRNLPALINGKKLTGEYDGYASCPLMVSLNRVVLAEFNADGPLETLPINGAKPRYSSYLIKRYFLPFLYWNFLIKGTWLGPATFRKIFHLVEAGQSTFKKGKSAIRELVSSKNVNDDYTHPDHFKHPSKIAMFPRPLLVRGDLTA</sequence>
<gene>
    <name evidence="1" type="ORF">TCNE_LOCUS18199</name>
</gene>
<reference evidence="1 2" key="2">
    <citation type="submission" date="2018-11" db="EMBL/GenBank/DDBJ databases">
        <authorList>
            <consortium name="Pathogen Informatics"/>
        </authorList>
    </citation>
    <scope>NUCLEOTIDE SEQUENCE [LARGE SCALE GENOMIC DNA]</scope>
</reference>
<dbReference type="EMBL" id="UYWY01025239">
    <property type="protein sequence ID" value="VDM49520.1"/>
    <property type="molecule type" value="Genomic_DNA"/>
</dbReference>
<evidence type="ECO:0000313" key="2">
    <source>
        <dbReference type="Proteomes" id="UP000050794"/>
    </source>
</evidence>
<dbReference type="Proteomes" id="UP000050794">
    <property type="component" value="Unassembled WGS sequence"/>
</dbReference>
<keyword evidence="2" id="KW-1185">Reference proteome</keyword>
<accession>A0A183VBS9</accession>
<dbReference type="WBParaSite" id="TCNE_0001820301-mRNA-1">
    <property type="protein sequence ID" value="TCNE_0001820301-mRNA-1"/>
    <property type="gene ID" value="TCNE_0001820301"/>
</dbReference>
<dbReference type="GO" id="GO:0070224">
    <property type="term" value="F:sulfide:quinone oxidoreductase activity"/>
    <property type="evidence" value="ECO:0007669"/>
    <property type="project" value="TreeGrafter"/>
</dbReference>
<dbReference type="GO" id="GO:0070221">
    <property type="term" value="P:sulfide oxidation, using sulfide:quinone oxidoreductase"/>
    <property type="evidence" value="ECO:0007669"/>
    <property type="project" value="TreeGrafter"/>
</dbReference>
<protein>
    <submittedName>
        <fullName evidence="3">Oxidored_molyb domain-containing protein</fullName>
    </submittedName>
</protein>